<protein>
    <submittedName>
        <fullName evidence="5">Beta-ketoacyl synthase, thiolase, thiolase, acyl-enzyme intermediate active</fullName>
    </submittedName>
</protein>
<reference evidence="6" key="1">
    <citation type="journal article" date="2023" name="bioRxiv">
        <title>Complete genome of the Medicago anthracnose fungus, Colletotrichum destructivum, reveals a mini-chromosome-like region within a core chromosome.</title>
        <authorList>
            <person name="Lapalu N."/>
            <person name="Simon A."/>
            <person name="Lu A."/>
            <person name="Plaumann P.-L."/>
            <person name="Amselem J."/>
            <person name="Pigne S."/>
            <person name="Auger A."/>
            <person name="Koch C."/>
            <person name="Dallery J.-F."/>
            <person name="O'Connell R.J."/>
        </authorList>
    </citation>
    <scope>NUCLEOTIDE SEQUENCE [LARGE SCALE GENOMIC DNA]</scope>
    <source>
        <strain evidence="6">CBS 520.97</strain>
    </source>
</reference>
<dbReference type="Proteomes" id="UP001322277">
    <property type="component" value="Chromosome 3"/>
</dbReference>
<dbReference type="GeneID" id="87940954"/>
<dbReference type="GO" id="GO:0044550">
    <property type="term" value="P:secondary metabolite biosynthetic process"/>
    <property type="evidence" value="ECO:0007669"/>
    <property type="project" value="TreeGrafter"/>
</dbReference>
<dbReference type="AlphaFoldDB" id="A0AAX4I7R9"/>
<dbReference type="SMART" id="SM00825">
    <property type="entry name" value="PKS_KS"/>
    <property type="match status" value="1"/>
</dbReference>
<dbReference type="Pfam" id="PF00109">
    <property type="entry name" value="ketoacyl-synt"/>
    <property type="match status" value="2"/>
</dbReference>
<dbReference type="PANTHER" id="PTHR43775">
    <property type="entry name" value="FATTY ACID SYNTHASE"/>
    <property type="match status" value="1"/>
</dbReference>
<proteinExistence type="predicted"/>
<evidence type="ECO:0000259" key="4">
    <source>
        <dbReference type="PROSITE" id="PS52004"/>
    </source>
</evidence>
<keyword evidence="2" id="KW-0597">Phosphoprotein</keyword>
<dbReference type="EMBL" id="CP137307">
    <property type="protein sequence ID" value="WQF79437.1"/>
    <property type="molecule type" value="Genomic_DNA"/>
</dbReference>
<dbReference type="KEGG" id="cdet:87940954"/>
<accession>A0AAX4I7R9</accession>
<dbReference type="Gene3D" id="3.40.47.10">
    <property type="match status" value="2"/>
</dbReference>
<evidence type="ECO:0000256" key="1">
    <source>
        <dbReference type="ARBA" id="ARBA00022450"/>
    </source>
</evidence>
<keyword evidence="1" id="KW-0596">Phosphopantetheine</keyword>
<dbReference type="InterPro" id="IPR020615">
    <property type="entry name" value="Thiolase_acyl_enz_int_AS"/>
</dbReference>
<gene>
    <name evidence="5" type="ORF">CDEST_04451</name>
</gene>
<dbReference type="GO" id="GO:0004312">
    <property type="term" value="F:fatty acid synthase activity"/>
    <property type="evidence" value="ECO:0007669"/>
    <property type="project" value="TreeGrafter"/>
</dbReference>
<name>A0AAX4I7R9_9PEZI</name>
<dbReference type="InterPro" id="IPR016039">
    <property type="entry name" value="Thiolase-like"/>
</dbReference>
<dbReference type="GO" id="GO:0006633">
    <property type="term" value="P:fatty acid biosynthetic process"/>
    <property type="evidence" value="ECO:0007669"/>
    <property type="project" value="TreeGrafter"/>
</dbReference>
<dbReference type="SUPFAM" id="SSF53901">
    <property type="entry name" value="Thiolase-like"/>
    <property type="match status" value="1"/>
</dbReference>
<evidence type="ECO:0000313" key="5">
    <source>
        <dbReference type="EMBL" id="WQF79437.1"/>
    </source>
</evidence>
<evidence type="ECO:0000256" key="2">
    <source>
        <dbReference type="ARBA" id="ARBA00022553"/>
    </source>
</evidence>
<dbReference type="InterPro" id="IPR050091">
    <property type="entry name" value="PKS_NRPS_Biosynth_Enz"/>
</dbReference>
<sequence>MAGPLAPRGARYWHQAPDHAPGVAGVGRAPQCDSWGDTQIHCTYRLPTCRIRFLEQSGRAVSTLYEPTRVLLEAGDKISPGRIAIVGMSGRYPDSDSLEEFWNIIAEGKIAHRESSPSYIINSACASGLSTVTLACLSLLLQECNIAVARGTNIIASPPTYHSLSKAGFLSTTRGCKTYQTDADSYCRGEFVKAFFLKRLEHAVADYDNVLSVISSPTQAALLIGLHPAS</sequence>
<organism evidence="5 6">
    <name type="scientific">Colletotrichum destructivum</name>
    <dbReference type="NCBI Taxonomy" id="34406"/>
    <lineage>
        <taxon>Eukaryota</taxon>
        <taxon>Fungi</taxon>
        <taxon>Dikarya</taxon>
        <taxon>Ascomycota</taxon>
        <taxon>Pezizomycotina</taxon>
        <taxon>Sordariomycetes</taxon>
        <taxon>Hypocreomycetidae</taxon>
        <taxon>Glomerellales</taxon>
        <taxon>Glomerellaceae</taxon>
        <taxon>Colletotrichum</taxon>
        <taxon>Colletotrichum destructivum species complex</taxon>
    </lineage>
</organism>
<dbReference type="RefSeq" id="XP_062776661.1">
    <property type="nucleotide sequence ID" value="XM_062920610.1"/>
</dbReference>
<evidence type="ECO:0000256" key="3">
    <source>
        <dbReference type="ARBA" id="ARBA00022679"/>
    </source>
</evidence>
<dbReference type="InterPro" id="IPR014030">
    <property type="entry name" value="Ketoacyl_synth_N"/>
</dbReference>
<keyword evidence="3" id="KW-0808">Transferase</keyword>
<dbReference type="PROSITE" id="PS52004">
    <property type="entry name" value="KS3_2"/>
    <property type="match status" value="1"/>
</dbReference>
<dbReference type="PROSITE" id="PS00098">
    <property type="entry name" value="THIOLASE_1"/>
    <property type="match status" value="1"/>
</dbReference>
<dbReference type="InterPro" id="IPR020841">
    <property type="entry name" value="PKS_Beta-ketoAc_synthase_dom"/>
</dbReference>
<keyword evidence="6" id="KW-1185">Reference proteome</keyword>
<dbReference type="PANTHER" id="PTHR43775:SF37">
    <property type="entry name" value="SI:DKEY-61P9.11"/>
    <property type="match status" value="1"/>
</dbReference>
<evidence type="ECO:0000313" key="6">
    <source>
        <dbReference type="Proteomes" id="UP001322277"/>
    </source>
</evidence>
<feature type="domain" description="Ketosynthase family 3 (KS3)" evidence="4">
    <location>
        <begin position="1"/>
        <end position="230"/>
    </location>
</feature>